<sequence length="197" mass="22371">MTTFTYKEPVPFSKLFHCEDTTSSHPEPETPIAPCLPSLEDHEKSTPLGKCAVNKEEVVNKLQVRGYVKLYNDDERIDCVYPEGTILYFKKRRSGTRESALFVKRDESCLKTKDGSFYHATTTFFVNHYCDYNGECTLLAYYGDIKAVNGGKTYTERGHINVDNTTKPVNDRNAYLYDVVSVLDGSCPQKVCSKYVV</sequence>
<evidence type="ECO:0000313" key="2">
    <source>
        <dbReference type="WBParaSite" id="L893_g20435.t1"/>
    </source>
</evidence>
<evidence type="ECO:0000313" key="1">
    <source>
        <dbReference type="Proteomes" id="UP000095287"/>
    </source>
</evidence>
<protein>
    <submittedName>
        <fullName evidence="2">DUF3421 domain-containing protein</fullName>
    </submittedName>
</protein>
<keyword evidence="1" id="KW-1185">Reference proteome</keyword>
<dbReference type="WBParaSite" id="L893_g20435.t1">
    <property type="protein sequence ID" value="L893_g20435.t1"/>
    <property type="gene ID" value="L893_g20435"/>
</dbReference>
<name>A0A1I7YW42_9BILA</name>
<dbReference type="Proteomes" id="UP000095287">
    <property type="component" value="Unplaced"/>
</dbReference>
<organism evidence="1 2">
    <name type="scientific">Steinernema glaseri</name>
    <dbReference type="NCBI Taxonomy" id="37863"/>
    <lineage>
        <taxon>Eukaryota</taxon>
        <taxon>Metazoa</taxon>
        <taxon>Ecdysozoa</taxon>
        <taxon>Nematoda</taxon>
        <taxon>Chromadorea</taxon>
        <taxon>Rhabditida</taxon>
        <taxon>Tylenchina</taxon>
        <taxon>Panagrolaimomorpha</taxon>
        <taxon>Strongyloidoidea</taxon>
        <taxon>Steinernematidae</taxon>
        <taxon>Steinernema</taxon>
    </lineage>
</organism>
<proteinExistence type="predicted"/>
<accession>A0A1I7YW42</accession>
<dbReference type="AlphaFoldDB" id="A0A1I7YW42"/>
<reference evidence="2" key="1">
    <citation type="submission" date="2016-11" db="UniProtKB">
        <authorList>
            <consortium name="WormBaseParasite"/>
        </authorList>
    </citation>
    <scope>IDENTIFICATION</scope>
</reference>